<dbReference type="HOGENOM" id="CLU_3174220_0_0_4"/>
<dbReference type="AlphaFoldDB" id="C4K947"/>
<name>C4K947_THASP</name>
<dbReference type="STRING" id="85643.Tmz1t_3975"/>
<accession>C4K947</accession>
<evidence type="ECO:0000313" key="2">
    <source>
        <dbReference type="EMBL" id="ACR02558.1"/>
    </source>
</evidence>
<evidence type="ECO:0000313" key="3">
    <source>
        <dbReference type="Proteomes" id="UP000002186"/>
    </source>
</evidence>
<reference evidence="3" key="1">
    <citation type="submission" date="2009-05" db="EMBL/GenBank/DDBJ databases">
        <title>Complete sequence of chromosome of Thauera sp. MZ1T.</title>
        <authorList>
            <consortium name="US DOE Joint Genome Institute"/>
            <person name="Lucas S."/>
            <person name="Copeland A."/>
            <person name="Lapidus A."/>
            <person name="Glavina del Rio T."/>
            <person name="Dalin E."/>
            <person name="Tice H."/>
            <person name="Bruce D."/>
            <person name="Goodwin L."/>
            <person name="Pitluck S."/>
            <person name="Sims D."/>
            <person name="Brettin T."/>
            <person name="Detter J.C."/>
            <person name="Han C."/>
            <person name="Larimer F."/>
            <person name="Land M."/>
            <person name="Hauser L."/>
            <person name="Kyrpides N."/>
            <person name="Mikhailova N."/>
            <person name="Sayler G.S."/>
        </authorList>
    </citation>
    <scope>NUCLEOTIDE SEQUENCE [LARGE SCALE GENOMIC DNA]</scope>
    <source>
        <strain evidence="3">MZ1T</strain>
    </source>
</reference>
<feature type="region of interest" description="Disordered" evidence="1">
    <location>
        <begin position="24"/>
        <end position="47"/>
    </location>
</feature>
<reference evidence="2 3" key="2">
    <citation type="journal article" date="2012" name="Stand. Genomic Sci.">
        <title>Complete genome sequence of Thauera aminoaromatica strain MZ1T.</title>
        <authorList>
            <person name="Jiang K."/>
            <person name="Sanseverino J."/>
            <person name="Chauhan A."/>
            <person name="Lucas S."/>
            <person name="Copeland A."/>
            <person name="Lapidus A."/>
            <person name="Del Rio T.G."/>
            <person name="Dalin E."/>
            <person name="Tice H."/>
            <person name="Bruce D."/>
            <person name="Goodwin L."/>
            <person name="Pitluck S."/>
            <person name="Sims D."/>
            <person name="Brettin T."/>
            <person name="Detter J.C."/>
            <person name="Han C."/>
            <person name="Chang Y.J."/>
            <person name="Larimer F."/>
            <person name="Land M."/>
            <person name="Hauser L."/>
            <person name="Kyrpides N.C."/>
            <person name="Mikhailova N."/>
            <person name="Moser S."/>
            <person name="Jegier P."/>
            <person name="Close D."/>
            <person name="Debruyn J.M."/>
            <person name="Wang Y."/>
            <person name="Layton A.C."/>
            <person name="Allen M.S."/>
            <person name="Sayler G.S."/>
        </authorList>
    </citation>
    <scope>NUCLEOTIDE SEQUENCE [LARGE SCALE GENOMIC DNA]</scope>
    <source>
        <strain evidence="2 3">MZ1T</strain>
    </source>
</reference>
<dbReference type="Proteomes" id="UP000002186">
    <property type="component" value="Chromosome"/>
</dbReference>
<keyword evidence="3" id="KW-1185">Reference proteome</keyword>
<gene>
    <name evidence="2" type="ordered locus">Tmz1t_3975</name>
</gene>
<dbReference type="KEGG" id="tmz:Tmz1t_3975"/>
<organism evidence="2 3">
    <name type="scientific">Thauera aminoaromatica</name>
    <dbReference type="NCBI Taxonomy" id="164330"/>
    <lineage>
        <taxon>Bacteria</taxon>
        <taxon>Pseudomonadati</taxon>
        <taxon>Pseudomonadota</taxon>
        <taxon>Betaproteobacteria</taxon>
        <taxon>Rhodocyclales</taxon>
        <taxon>Zoogloeaceae</taxon>
        <taxon>Thauera</taxon>
    </lineage>
</organism>
<dbReference type="EMBL" id="CP001281">
    <property type="protein sequence ID" value="ACR02558.1"/>
    <property type="molecule type" value="Genomic_DNA"/>
</dbReference>
<protein>
    <submittedName>
        <fullName evidence="2">Uncharacterized protein</fullName>
    </submittedName>
</protein>
<proteinExistence type="predicted"/>
<sequence length="47" mass="5520">MLTWIKSLWQSFKNWCRENERAHRDAPLSPCCSKPPAAVRHSPTRKV</sequence>
<evidence type="ECO:0000256" key="1">
    <source>
        <dbReference type="SAM" id="MobiDB-lite"/>
    </source>
</evidence>